<evidence type="ECO:0000313" key="1">
    <source>
        <dbReference type="EMBL" id="KAF2562167.1"/>
    </source>
</evidence>
<dbReference type="EMBL" id="QGKY02001250">
    <property type="protein sequence ID" value="KAF2562167.1"/>
    <property type="molecule type" value="Genomic_DNA"/>
</dbReference>
<accession>A0A8S9HY98</accession>
<gene>
    <name evidence="1" type="ORF">F2Q70_00017758</name>
</gene>
<organism evidence="1">
    <name type="scientific">Brassica cretica</name>
    <name type="common">Mustard</name>
    <dbReference type="NCBI Taxonomy" id="69181"/>
    <lineage>
        <taxon>Eukaryota</taxon>
        <taxon>Viridiplantae</taxon>
        <taxon>Streptophyta</taxon>
        <taxon>Embryophyta</taxon>
        <taxon>Tracheophyta</taxon>
        <taxon>Spermatophyta</taxon>
        <taxon>Magnoliopsida</taxon>
        <taxon>eudicotyledons</taxon>
        <taxon>Gunneridae</taxon>
        <taxon>Pentapetalae</taxon>
        <taxon>rosids</taxon>
        <taxon>malvids</taxon>
        <taxon>Brassicales</taxon>
        <taxon>Brassicaceae</taxon>
        <taxon>Brassiceae</taxon>
        <taxon>Brassica</taxon>
    </lineage>
</organism>
<proteinExistence type="predicted"/>
<reference evidence="1" key="1">
    <citation type="submission" date="2019-12" db="EMBL/GenBank/DDBJ databases">
        <title>Genome sequencing and annotation of Brassica cretica.</title>
        <authorList>
            <person name="Studholme D.J."/>
            <person name="Sarris P.F."/>
        </authorList>
    </citation>
    <scope>NUCLEOTIDE SEQUENCE</scope>
    <source>
        <strain evidence="1">PFS-102/07</strain>
        <tissue evidence="1">Leaf</tissue>
    </source>
</reference>
<name>A0A8S9HY98_BRACR</name>
<comment type="caution">
    <text evidence="1">The sequence shown here is derived from an EMBL/GenBank/DDBJ whole genome shotgun (WGS) entry which is preliminary data.</text>
</comment>
<dbReference type="AlphaFoldDB" id="A0A8S9HY98"/>
<protein>
    <submittedName>
        <fullName evidence="1">Uncharacterized protein</fullName>
    </submittedName>
</protein>
<sequence length="245" mass="28764">MRFVKKESKIGMKTRSIRPRDLRNCSAISGTASRSPRPRLLRFRARLLAMGFTILAAARAYTRSSLSFLKTTIEPLRWLYILKRNQQNPGTFLVSPRPGRHVIEDNPYRDEKWREQFFVFKMDRASMGEFDFSRLPRSWAENIVDLVIFVTAPRSLGLLHDLRDLDSFAFELDCLLWASLVLVKRNQQNPGTFLVSPRPGRHVIEDNPYRDEKWREQFFVFKMDRASMGEFDFSRLPQSWAENIG</sequence>